<sequence>MTLNNWLILLCCAVLIAASLLTSGLTRALIDLGAFSCLLSLIIWRHLTKKQRR</sequence>
<protein>
    <submittedName>
        <fullName evidence="2">Uncharacterized protein</fullName>
    </submittedName>
</protein>
<dbReference type="EMBL" id="JAPMLD010000006">
    <property type="protein sequence ID" value="MDW4825262.1"/>
    <property type="molecule type" value="Genomic_DNA"/>
</dbReference>
<name>A0ABU4HDF0_9GAMM</name>
<comment type="caution">
    <text evidence="2">The sequence shown here is derived from an EMBL/GenBank/DDBJ whole genome shotgun (WGS) entry which is preliminary data.</text>
</comment>
<feature type="transmembrane region" description="Helical" evidence="1">
    <location>
        <begin position="32"/>
        <end position="48"/>
    </location>
</feature>
<evidence type="ECO:0000313" key="3">
    <source>
        <dbReference type="Proteomes" id="UP001271263"/>
    </source>
</evidence>
<organism evidence="2 3">
    <name type="scientific">Shewanella fidelis</name>
    <dbReference type="NCBI Taxonomy" id="173509"/>
    <lineage>
        <taxon>Bacteria</taxon>
        <taxon>Pseudomonadati</taxon>
        <taxon>Pseudomonadota</taxon>
        <taxon>Gammaproteobacteria</taxon>
        <taxon>Alteromonadales</taxon>
        <taxon>Shewanellaceae</taxon>
        <taxon>Shewanella</taxon>
    </lineage>
</organism>
<proteinExistence type="predicted"/>
<evidence type="ECO:0000313" key="2">
    <source>
        <dbReference type="EMBL" id="MDW4825262.1"/>
    </source>
</evidence>
<gene>
    <name evidence="2" type="ORF">OS134_14430</name>
</gene>
<keyword evidence="1" id="KW-1133">Transmembrane helix</keyword>
<dbReference type="RefSeq" id="WP_318346733.1">
    <property type="nucleotide sequence ID" value="NZ_JAPMLD010000006.1"/>
</dbReference>
<keyword evidence="1" id="KW-0472">Membrane</keyword>
<evidence type="ECO:0000256" key="1">
    <source>
        <dbReference type="SAM" id="Phobius"/>
    </source>
</evidence>
<dbReference type="Proteomes" id="UP001271263">
    <property type="component" value="Unassembled WGS sequence"/>
</dbReference>
<keyword evidence="3" id="KW-1185">Reference proteome</keyword>
<reference evidence="2 3" key="1">
    <citation type="journal article" date="2022" name="bioRxiv">
        <title>Prophages regulate Shewanella fidelis 3313 motility and biofilm formation: implications for gut colonization dynamics in Ciona robusta.</title>
        <authorList>
            <person name="Natarajan O."/>
            <person name="Gibboney S.L."/>
            <person name="Young M.N."/>
            <person name="Lim S.J."/>
            <person name="Pluta N."/>
            <person name="Atkinson C.G."/>
            <person name="Leigh B.A."/>
            <person name="Liberti A."/>
            <person name="Kees E.D."/>
            <person name="Breitbart M."/>
            <person name="Gralnick J.A."/>
            <person name="Dishaw L.J."/>
        </authorList>
    </citation>
    <scope>NUCLEOTIDE SEQUENCE [LARGE SCALE GENOMIC DNA]</scope>
    <source>
        <strain evidence="2 3">JG4066</strain>
    </source>
</reference>
<keyword evidence="1" id="KW-0812">Transmembrane</keyword>
<accession>A0ABU4HDF0</accession>